<feature type="compositionally biased region" description="Basic and acidic residues" evidence="8">
    <location>
        <begin position="683"/>
        <end position="693"/>
    </location>
</feature>
<reference evidence="11" key="2">
    <citation type="submission" date="2023-02" db="EMBL/GenBank/DDBJ databases">
        <authorList>
            <person name="Rayyan A."/>
            <person name="Meyer T."/>
            <person name="Kyndt J.A."/>
        </authorList>
    </citation>
    <scope>NUCLEOTIDE SEQUENCE</scope>
    <source>
        <strain evidence="11">DSM 9987</strain>
    </source>
</reference>
<dbReference type="InterPro" id="IPR036366">
    <property type="entry name" value="PGBDSf"/>
</dbReference>
<evidence type="ECO:0000259" key="10">
    <source>
        <dbReference type="PROSITE" id="PS52029"/>
    </source>
</evidence>
<dbReference type="PANTHER" id="PTHR41533:SF2">
    <property type="entry name" value="BLR7131 PROTEIN"/>
    <property type="match status" value="1"/>
</dbReference>
<feature type="region of interest" description="Disordered" evidence="8">
    <location>
        <begin position="683"/>
        <end position="702"/>
    </location>
</feature>
<dbReference type="InterPro" id="IPR038063">
    <property type="entry name" value="Transpep_catalytic_dom"/>
</dbReference>
<dbReference type="Gene3D" id="1.10.101.10">
    <property type="entry name" value="PGBD-like superfamily/PGBD"/>
    <property type="match status" value="1"/>
</dbReference>
<dbReference type="InterPro" id="IPR036365">
    <property type="entry name" value="PGBD-like_sf"/>
</dbReference>
<dbReference type="PANTHER" id="PTHR41533">
    <property type="entry name" value="L,D-TRANSPEPTIDASE HI_1667-RELATED"/>
    <property type="match status" value="1"/>
</dbReference>
<feature type="domain" description="L,D-TPase catalytic" evidence="10">
    <location>
        <begin position="462"/>
        <end position="627"/>
    </location>
</feature>
<feature type="chain" id="PRO_5045368528" evidence="9">
    <location>
        <begin position="24"/>
        <end position="720"/>
    </location>
</feature>
<dbReference type="EMBL" id="JAQQLI010000034">
    <property type="protein sequence ID" value="MDC7787927.1"/>
    <property type="molecule type" value="Genomic_DNA"/>
</dbReference>
<evidence type="ECO:0000256" key="3">
    <source>
        <dbReference type="ARBA" id="ARBA00022679"/>
    </source>
</evidence>
<dbReference type="Pfam" id="PF03734">
    <property type="entry name" value="YkuD"/>
    <property type="match status" value="1"/>
</dbReference>
<feature type="compositionally biased region" description="Low complexity" evidence="8">
    <location>
        <begin position="69"/>
        <end position="87"/>
    </location>
</feature>
<evidence type="ECO:0000256" key="9">
    <source>
        <dbReference type="SAM" id="SignalP"/>
    </source>
</evidence>
<proteinExistence type="inferred from homology"/>
<keyword evidence="6 7" id="KW-0961">Cell wall biogenesis/degradation</keyword>
<reference evidence="11" key="1">
    <citation type="journal article" date="2023" name="Microbiol Resour">
        <title>Genome Sequences of Rhodoplanes serenus and Two Thermotolerant Strains, Rhodoplanes tepidamans and 'Rhodoplanes cryptolactis,' Further Refine the Genus.</title>
        <authorList>
            <person name="Rayyan A.A."/>
            <person name="Kyndt J.A."/>
        </authorList>
    </citation>
    <scope>NUCLEOTIDE SEQUENCE</scope>
    <source>
        <strain evidence="11">DSM 9987</strain>
    </source>
</reference>
<dbReference type="Gene3D" id="2.40.440.10">
    <property type="entry name" value="L,D-transpeptidase catalytic domain-like"/>
    <property type="match status" value="1"/>
</dbReference>
<evidence type="ECO:0000256" key="7">
    <source>
        <dbReference type="PROSITE-ProRule" id="PRU01373"/>
    </source>
</evidence>
<keyword evidence="3" id="KW-0808">Transferase</keyword>
<evidence type="ECO:0000313" key="11">
    <source>
        <dbReference type="EMBL" id="MDC7787927.1"/>
    </source>
</evidence>
<dbReference type="PROSITE" id="PS52029">
    <property type="entry name" value="LD_TPASE"/>
    <property type="match status" value="1"/>
</dbReference>
<evidence type="ECO:0000256" key="4">
    <source>
        <dbReference type="ARBA" id="ARBA00022960"/>
    </source>
</evidence>
<organism evidence="11 12">
    <name type="scientific">Rhodoplanes tepidamans</name>
    <name type="common">Rhodoplanes cryptolactis</name>
    <dbReference type="NCBI Taxonomy" id="200616"/>
    <lineage>
        <taxon>Bacteria</taxon>
        <taxon>Pseudomonadati</taxon>
        <taxon>Pseudomonadota</taxon>
        <taxon>Alphaproteobacteria</taxon>
        <taxon>Hyphomicrobiales</taxon>
        <taxon>Nitrobacteraceae</taxon>
        <taxon>Rhodoplanes</taxon>
    </lineage>
</organism>
<comment type="caution">
    <text evidence="11">The sequence shown here is derived from an EMBL/GenBank/DDBJ whole genome shotgun (WGS) entry which is preliminary data.</text>
</comment>
<feature type="active site" description="Nucleophile" evidence="7">
    <location>
        <position position="596"/>
    </location>
</feature>
<feature type="compositionally biased region" description="Low complexity" evidence="8">
    <location>
        <begin position="122"/>
        <end position="179"/>
    </location>
</feature>
<feature type="compositionally biased region" description="Low complexity" evidence="8">
    <location>
        <begin position="35"/>
        <end position="61"/>
    </location>
</feature>
<dbReference type="Proteomes" id="UP001165652">
    <property type="component" value="Unassembled WGS sequence"/>
</dbReference>
<protein>
    <submittedName>
        <fullName evidence="11">L,D-transpeptidase family protein</fullName>
    </submittedName>
</protein>
<evidence type="ECO:0000256" key="5">
    <source>
        <dbReference type="ARBA" id="ARBA00022984"/>
    </source>
</evidence>
<evidence type="ECO:0000313" key="12">
    <source>
        <dbReference type="Proteomes" id="UP001165652"/>
    </source>
</evidence>
<dbReference type="CDD" id="cd16913">
    <property type="entry name" value="YkuD_like"/>
    <property type="match status" value="1"/>
</dbReference>
<dbReference type="RefSeq" id="WP_272778760.1">
    <property type="nucleotide sequence ID" value="NZ_JAQQLI010000034.1"/>
</dbReference>
<dbReference type="Pfam" id="PF01471">
    <property type="entry name" value="PG_binding_1"/>
    <property type="match status" value="1"/>
</dbReference>
<feature type="region of interest" description="Disordered" evidence="8">
    <location>
        <begin position="25"/>
        <end position="179"/>
    </location>
</feature>
<name>A0ABT5JEG9_RHOTP</name>
<comment type="pathway">
    <text evidence="1 7">Cell wall biogenesis; peptidoglycan biosynthesis.</text>
</comment>
<dbReference type="Pfam" id="PF20142">
    <property type="entry name" value="Scaffold"/>
    <property type="match status" value="1"/>
</dbReference>
<sequence length="720" mass="76294">MRFDRLLAGTALALVLAIGTAHAQSAPETPPQAQPPAAAALDAVPPTEPAAVTVTPADLAPAPAPAPAPAAAAPAAPALASSESKPAAPAPAAAPPVAAQTDTVTSDTAKAEDAKPADVKPEVAATAAPAPAPAPTSAGAPAAPPSATAAVPPTAPAPVAVTPADTAPEATATAPVEPAATGTVPVAPVAPVLTVDQQVGERLAELLAKKTDRRFDSKTRASLDSFYAARAHGPVWTSDGAVNARAKAVIAQLGNAEADGLDSDDYPVPQLSAGATPDDIAEFELKLNQSVLAYAKHAAVGRVHWSRTNGDIVYTETPPEAAEVMGKLVSVDGKDAGAALDGYQPQHAHYKALKAKLAELRGHKGDAHKRIAYGPALKVGMDDVRVPEVREKLGVAGTGTTYDKPLADAVKAFQKKKGLKQTGVFDSGTLDAMYGPRNDRTADIVLANLERWRWVPHDLGKAHVIVNIPEYMLRVYSNGEPVWTTRVVVGKPSKATPLLSETMKYITVNPTWNVPPSIVYGEYLPALQQDPTVLSRMGLNVSRRADGSIHVSQPPGAANALGRIRFNFPNKFLVYQHDTPDKHLFAHDKRAYSHGCMRVKDPDKYAEVLLGIALPKERYTAEKIRGMYGSGERNINFPTPIPVHLTYQTAFVDDHGKLVLRDDIYGRDQRLIAALKSDERKVADTPVERRREASAAPRRQAVRLPQEEPRSVFPLFNLFR</sequence>
<dbReference type="InterPro" id="IPR002477">
    <property type="entry name" value="Peptidoglycan-bd-like"/>
</dbReference>
<gene>
    <name evidence="11" type="ORF">PQJ73_19740</name>
</gene>
<evidence type="ECO:0000256" key="8">
    <source>
        <dbReference type="SAM" id="MobiDB-lite"/>
    </source>
</evidence>
<keyword evidence="12" id="KW-1185">Reference proteome</keyword>
<dbReference type="InterPro" id="IPR045380">
    <property type="entry name" value="LD_TPept_scaffold_dom"/>
</dbReference>
<dbReference type="InterPro" id="IPR005490">
    <property type="entry name" value="LD_TPept_cat_dom"/>
</dbReference>
<dbReference type="SUPFAM" id="SSF47090">
    <property type="entry name" value="PGBD-like"/>
    <property type="match status" value="1"/>
</dbReference>
<feature type="active site" description="Proton donor/acceptor" evidence="7">
    <location>
        <position position="577"/>
    </location>
</feature>
<evidence type="ECO:0000256" key="1">
    <source>
        <dbReference type="ARBA" id="ARBA00004752"/>
    </source>
</evidence>
<keyword evidence="4 7" id="KW-0133">Cell shape</keyword>
<comment type="similarity">
    <text evidence="2">Belongs to the YkuD family.</text>
</comment>
<dbReference type="InterPro" id="IPR052905">
    <property type="entry name" value="LD-transpeptidase_YkuD-like"/>
</dbReference>
<accession>A0ABT5JEG9</accession>
<dbReference type="SUPFAM" id="SSF141523">
    <property type="entry name" value="L,D-transpeptidase catalytic domain-like"/>
    <property type="match status" value="1"/>
</dbReference>
<evidence type="ECO:0000256" key="2">
    <source>
        <dbReference type="ARBA" id="ARBA00005992"/>
    </source>
</evidence>
<keyword evidence="5 7" id="KW-0573">Peptidoglycan synthesis</keyword>
<feature type="signal peptide" evidence="9">
    <location>
        <begin position="1"/>
        <end position="23"/>
    </location>
</feature>
<keyword evidence="9" id="KW-0732">Signal</keyword>
<feature type="compositionally biased region" description="Basic and acidic residues" evidence="8">
    <location>
        <begin position="109"/>
        <end position="121"/>
    </location>
</feature>
<evidence type="ECO:0000256" key="6">
    <source>
        <dbReference type="ARBA" id="ARBA00023316"/>
    </source>
</evidence>